<reference evidence="12" key="1">
    <citation type="submission" date="2025-08" db="UniProtKB">
        <authorList>
            <consortium name="RefSeq"/>
        </authorList>
    </citation>
    <scope>IDENTIFICATION</scope>
    <source>
        <tissue evidence="12">Thorax and Abdomen</tissue>
    </source>
</reference>
<keyword evidence="2" id="KW-0813">Transport</keyword>
<dbReference type="Proteomes" id="UP000829291">
    <property type="component" value="Chromosome 1"/>
</dbReference>
<keyword evidence="11" id="KW-1185">Reference proteome</keyword>
<feature type="transmembrane region" description="Helical" evidence="9">
    <location>
        <begin position="322"/>
        <end position="343"/>
    </location>
</feature>
<feature type="transmembrane region" description="Helical" evidence="9">
    <location>
        <begin position="174"/>
        <end position="192"/>
    </location>
</feature>
<proteinExistence type="predicted"/>
<evidence type="ECO:0000256" key="1">
    <source>
        <dbReference type="ARBA" id="ARBA00004651"/>
    </source>
</evidence>
<dbReference type="PROSITE" id="PS00217">
    <property type="entry name" value="SUGAR_TRANSPORT_2"/>
    <property type="match status" value="1"/>
</dbReference>
<feature type="transmembrane region" description="Helical" evidence="9">
    <location>
        <begin position="423"/>
        <end position="442"/>
    </location>
</feature>
<dbReference type="InterPro" id="IPR020846">
    <property type="entry name" value="MFS_dom"/>
</dbReference>
<dbReference type="InParanoid" id="A0A6J0BDT6"/>
<keyword evidence="5 9" id="KW-0812">Transmembrane</keyword>
<evidence type="ECO:0000313" key="11">
    <source>
        <dbReference type="Proteomes" id="UP000829291"/>
    </source>
</evidence>
<evidence type="ECO:0000256" key="5">
    <source>
        <dbReference type="ARBA" id="ARBA00022692"/>
    </source>
</evidence>
<dbReference type="SUPFAM" id="SSF103473">
    <property type="entry name" value="MFS general substrate transporter"/>
    <property type="match status" value="1"/>
</dbReference>
<dbReference type="PROSITE" id="PS50850">
    <property type="entry name" value="MFS"/>
    <property type="match status" value="1"/>
</dbReference>
<evidence type="ECO:0000313" key="12">
    <source>
        <dbReference type="RefSeq" id="XP_015513054.1"/>
    </source>
</evidence>
<feature type="transmembrane region" description="Helical" evidence="9">
    <location>
        <begin position="255"/>
        <end position="275"/>
    </location>
</feature>
<feature type="transmembrane region" description="Helical" evidence="9">
    <location>
        <begin position="295"/>
        <end position="315"/>
    </location>
</feature>
<dbReference type="PANTHER" id="PTHR48021">
    <property type="match status" value="1"/>
</dbReference>
<dbReference type="Gene3D" id="1.20.1250.20">
    <property type="entry name" value="MFS general substrate transporter like domains"/>
    <property type="match status" value="1"/>
</dbReference>
<organism evidence="12">
    <name type="scientific">Neodiprion lecontei</name>
    <name type="common">Redheaded pine sawfly</name>
    <dbReference type="NCBI Taxonomy" id="441921"/>
    <lineage>
        <taxon>Eukaryota</taxon>
        <taxon>Metazoa</taxon>
        <taxon>Ecdysozoa</taxon>
        <taxon>Arthropoda</taxon>
        <taxon>Hexapoda</taxon>
        <taxon>Insecta</taxon>
        <taxon>Pterygota</taxon>
        <taxon>Neoptera</taxon>
        <taxon>Endopterygota</taxon>
        <taxon>Hymenoptera</taxon>
        <taxon>Tenthredinoidea</taxon>
        <taxon>Diprionidae</taxon>
        <taxon>Diprioninae</taxon>
        <taxon>Neodiprion</taxon>
    </lineage>
</organism>
<keyword evidence="8" id="KW-0325">Glycoprotein</keyword>
<dbReference type="Pfam" id="PF00083">
    <property type="entry name" value="Sugar_tr"/>
    <property type="match status" value="1"/>
</dbReference>
<dbReference type="GO" id="GO:0022857">
    <property type="term" value="F:transmembrane transporter activity"/>
    <property type="evidence" value="ECO:0007669"/>
    <property type="project" value="InterPro"/>
</dbReference>
<dbReference type="InterPro" id="IPR050549">
    <property type="entry name" value="MFS_Trehalose_Transporter"/>
</dbReference>
<feature type="transmembrane region" description="Helical" evidence="9">
    <location>
        <begin position="118"/>
        <end position="135"/>
    </location>
</feature>
<dbReference type="OrthoDB" id="6133115at2759"/>
<evidence type="ECO:0000259" key="10">
    <source>
        <dbReference type="PROSITE" id="PS50850"/>
    </source>
</evidence>
<sequence length="460" mass="49953">MTSKQPGESQSDLLWLQWTGSAGAMIMLFVCGMMGGWTSPYLAKLTSQDSPLPITSDEASWVASLLNFGRLIGAVPGAVSVHYFGSKRTLFLNGFSLIVGCVCTIVADSVIWLYVARLISGLCLGMSYSSFPLYLGEISSPATRGALVTLASTGLSVGVLAGNVVGAYVSMTVFAYITLVPTTVFMLLFLWMPESPHYFIRLDKIEEARKSIARYHPGVNVEVELKSLQDFIHAIQSRTFADKLREFNVPANRKAGIIVVLLYVFMQLSGVNSVLFYLEIILTKGRLTIISPAKMVIIGGATAIFGGLTTVYLAAKCGRKTLLIASCVGVAVSLVILGTDFALLSNGFDSAQLQWTLVSSVIIYHIFVYMGLCPVPNIVLSELFAPNIKNMAACFASISVGLFAFISTKVYQPLVNIMGEAYVFWMHAAFMVMVIIFTLTAMPETKGKSLQEIQAILHKK</sequence>
<name>A0A6J0BDT6_NEOLC</name>
<dbReference type="FunFam" id="1.20.1250.20:FF:000218">
    <property type="entry name" value="facilitated trehalose transporter Tret1"/>
    <property type="match status" value="1"/>
</dbReference>
<evidence type="ECO:0000256" key="9">
    <source>
        <dbReference type="SAM" id="Phobius"/>
    </source>
</evidence>
<protein>
    <submittedName>
        <fullName evidence="12">Facilitated trehalose transporter Tret1-like</fullName>
    </submittedName>
</protein>
<keyword evidence="6 9" id="KW-1133">Transmembrane helix</keyword>
<feature type="transmembrane region" description="Helical" evidence="9">
    <location>
        <begin position="147"/>
        <end position="168"/>
    </location>
</feature>
<dbReference type="InterPro" id="IPR003663">
    <property type="entry name" value="Sugar/inositol_transpt"/>
</dbReference>
<evidence type="ECO:0000256" key="8">
    <source>
        <dbReference type="ARBA" id="ARBA00023180"/>
    </source>
</evidence>
<dbReference type="GO" id="GO:0005886">
    <property type="term" value="C:plasma membrane"/>
    <property type="evidence" value="ECO:0007669"/>
    <property type="project" value="UniProtKB-SubCell"/>
</dbReference>
<evidence type="ECO:0000256" key="2">
    <source>
        <dbReference type="ARBA" id="ARBA00022448"/>
    </source>
</evidence>
<comment type="subcellular location">
    <subcellularLocation>
        <location evidence="1">Cell membrane</location>
        <topology evidence="1">Multi-pass membrane protein</topology>
    </subcellularLocation>
</comment>
<dbReference type="PANTHER" id="PTHR48021:SF46">
    <property type="entry name" value="MAJOR FACILITATOR SUPERFAMILY (MFS) PROFILE DOMAIN-CONTAINING PROTEIN"/>
    <property type="match status" value="1"/>
</dbReference>
<feature type="transmembrane region" description="Helical" evidence="9">
    <location>
        <begin position="392"/>
        <end position="411"/>
    </location>
</feature>
<dbReference type="KEGG" id="nlo:107219372"/>
<feature type="transmembrane region" description="Helical" evidence="9">
    <location>
        <begin position="355"/>
        <end position="380"/>
    </location>
</feature>
<feature type="transmembrane region" description="Helical" evidence="9">
    <location>
        <begin position="12"/>
        <end position="39"/>
    </location>
</feature>
<dbReference type="AlphaFoldDB" id="A0A6J0BDT6"/>
<dbReference type="InterPro" id="IPR005828">
    <property type="entry name" value="MFS_sugar_transport-like"/>
</dbReference>
<accession>A0A6J0BDT6</accession>
<feature type="domain" description="Major facilitator superfamily (MFS) profile" evidence="10">
    <location>
        <begin position="16"/>
        <end position="446"/>
    </location>
</feature>
<evidence type="ECO:0000256" key="6">
    <source>
        <dbReference type="ARBA" id="ARBA00022989"/>
    </source>
</evidence>
<dbReference type="InterPro" id="IPR005829">
    <property type="entry name" value="Sugar_transporter_CS"/>
</dbReference>
<evidence type="ECO:0000256" key="7">
    <source>
        <dbReference type="ARBA" id="ARBA00023136"/>
    </source>
</evidence>
<evidence type="ECO:0000256" key="3">
    <source>
        <dbReference type="ARBA" id="ARBA00022475"/>
    </source>
</evidence>
<gene>
    <name evidence="12" type="primary">LOC107219372</name>
</gene>
<dbReference type="InterPro" id="IPR036259">
    <property type="entry name" value="MFS_trans_sf"/>
</dbReference>
<evidence type="ECO:0000256" key="4">
    <source>
        <dbReference type="ARBA" id="ARBA00022597"/>
    </source>
</evidence>
<keyword evidence="7 9" id="KW-0472">Membrane</keyword>
<dbReference type="PRINTS" id="PR00171">
    <property type="entry name" value="SUGRTRNSPORT"/>
</dbReference>
<feature type="transmembrane region" description="Helical" evidence="9">
    <location>
        <begin position="90"/>
        <end position="112"/>
    </location>
</feature>
<dbReference type="RefSeq" id="XP_015513054.1">
    <property type="nucleotide sequence ID" value="XM_015657568.2"/>
</dbReference>
<keyword evidence="3" id="KW-1003">Cell membrane</keyword>
<dbReference type="GeneID" id="107219372"/>
<keyword evidence="4" id="KW-0762">Sugar transport</keyword>
<feature type="transmembrane region" description="Helical" evidence="9">
    <location>
        <begin position="59"/>
        <end position="83"/>
    </location>
</feature>